<name>A0ABX9AL06_9ENTR</name>
<evidence type="ECO:0000313" key="2">
    <source>
        <dbReference type="Proteomes" id="UP000825886"/>
    </source>
</evidence>
<organism evidence="1 2">
    <name type="scientific">Symbiopectobacterium purcellii</name>
    <dbReference type="NCBI Taxonomy" id="2871826"/>
    <lineage>
        <taxon>Bacteria</taxon>
        <taxon>Pseudomonadati</taxon>
        <taxon>Pseudomonadota</taxon>
        <taxon>Gammaproteobacteria</taxon>
        <taxon>Enterobacterales</taxon>
        <taxon>Enterobacteriaceae</taxon>
    </lineage>
</organism>
<dbReference type="SUPFAM" id="SSF51206">
    <property type="entry name" value="cAMP-binding domain-like"/>
    <property type="match status" value="1"/>
</dbReference>
<dbReference type="Proteomes" id="UP000825886">
    <property type="component" value="Chromosome"/>
</dbReference>
<protein>
    <recommendedName>
        <fullName evidence="3">Cyclic nucleotide-binding domain-containing protein</fullName>
    </recommendedName>
</protein>
<evidence type="ECO:0000313" key="1">
    <source>
        <dbReference type="EMBL" id="QZN95501.1"/>
    </source>
</evidence>
<evidence type="ECO:0008006" key="3">
    <source>
        <dbReference type="Google" id="ProtNLM"/>
    </source>
</evidence>
<sequence>MLYHYEDKRCPLFEEKLSSKINILKSFLLPHMVRVKNAKGKQDLMSFFYVSSGFLSVYRKNEDILLGHLHAPVFFGVNFLYDAYFPVYFTGGHDTVIYQGDVNTLQKIIKENHLEECLIYVMIANLN</sequence>
<dbReference type="EMBL" id="CP081864">
    <property type="protein sequence ID" value="QZN95501.1"/>
    <property type="molecule type" value="Genomic_DNA"/>
</dbReference>
<reference evidence="1 2" key="1">
    <citation type="submission" date="2021-08" db="EMBL/GenBank/DDBJ databases">
        <title>Culture and genomic analysis of Symbiopectobacterium purcellii sp. nov. gen. nov., isolated from the leafhopper Empoasca decipiens.</title>
        <authorList>
            <person name="Nadal-Jimenez P."/>
            <person name="Siozios S."/>
            <person name="Halliday N."/>
            <person name="Camara M."/>
            <person name="Hurst G.D.D."/>
        </authorList>
    </citation>
    <scope>NUCLEOTIDE SEQUENCE [LARGE SCALE GENOMIC DNA]</scope>
    <source>
        <strain evidence="1 2">SyEd1</strain>
    </source>
</reference>
<proteinExistence type="predicted"/>
<dbReference type="RefSeq" id="WP_222158593.1">
    <property type="nucleotide sequence ID" value="NZ_CP081864.1"/>
</dbReference>
<gene>
    <name evidence="1" type="ORF">K6K13_20385</name>
</gene>
<keyword evidence="2" id="KW-1185">Reference proteome</keyword>
<accession>A0ABX9AL06</accession>
<dbReference type="InterPro" id="IPR018490">
    <property type="entry name" value="cNMP-bd_dom_sf"/>
</dbReference>